<proteinExistence type="predicted"/>
<evidence type="ECO:0000313" key="3">
    <source>
        <dbReference type="Proteomes" id="UP000220768"/>
    </source>
</evidence>
<keyword evidence="1" id="KW-1133">Transmembrane helix</keyword>
<reference evidence="2 3" key="1">
    <citation type="submission" date="2017-09" db="EMBL/GenBank/DDBJ databases">
        <title>Comparative genomics of rhizobia isolated from Phaseolus vulgaris in China.</title>
        <authorList>
            <person name="Tong W."/>
        </authorList>
    </citation>
    <scope>NUCLEOTIDE SEQUENCE [LARGE SCALE GENOMIC DNA]</scope>
    <source>
        <strain evidence="2 3">C5</strain>
    </source>
</reference>
<feature type="transmembrane region" description="Helical" evidence="1">
    <location>
        <begin position="127"/>
        <end position="149"/>
    </location>
</feature>
<dbReference type="Proteomes" id="UP000220768">
    <property type="component" value="Unassembled WGS sequence"/>
</dbReference>
<sequence>MNIKRGLFRLWLVLSIIWIAVFVFISWDSIERDEWWSGDPDIYADLPVPCGKARGTEGKDYSQRLAPEPWNTVRNPGSACWYPERKFRALFPFYNGNSHGKVSKMLYDELGWEPAEGGDKFLRTKPVVLAALLPPLLVLAVGSALVWAFSGFARRPAA</sequence>
<accession>A0A2A6JGH3</accession>
<comment type="caution">
    <text evidence="2">The sequence shown here is derived from an EMBL/GenBank/DDBJ whole genome shotgun (WGS) entry which is preliminary data.</text>
</comment>
<dbReference type="AlphaFoldDB" id="A0A2A6JGH3"/>
<organism evidence="2 3">
    <name type="scientific">Rhizobium chutanense</name>
    <dbReference type="NCBI Taxonomy" id="2035448"/>
    <lineage>
        <taxon>Bacteria</taxon>
        <taxon>Pseudomonadati</taxon>
        <taxon>Pseudomonadota</taxon>
        <taxon>Alphaproteobacteria</taxon>
        <taxon>Hyphomicrobiales</taxon>
        <taxon>Rhizobiaceae</taxon>
        <taxon>Rhizobium/Agrobacterium group</taxon>
        <taxon>Rhizobium</taxon>
    </lineage>
</organism>
<evidence type="ECO:0000313" key="2">
    <source>
        <dbReference type="EMBL" id="PDT05137.1"/>
    </source>
</evidence>
<name>A0A2A6JGH3_9HYPH</name>
<feature type="transmembrane region" description="Helical" evidence="1">
    <location>
        <begin position="7"/>
        <end position="27"/>
    </location>
</feature>
<gene>
    <name evidence="2" type="ORF">CO666_05770</name>
</gene>
<protein>
    <submittedName>
        <fullName evidence="2">Uncharacterized protein</fullName>
    </submittedName>
</protein>
<keyword evidence="1" id="KW-0812">Transmembrane</keyword>
<keyword evidence="1" id="KW-0472">Membrane</keyword>
<keyword evidence="3" id="KW-1185">Reference proteome</keyword>
<dbReference type="EMBL" id="NWSV01000003">
    <property type="protein sequence ID" value="PDT05137.1"/>
    <property type="molecule type" value="Genomic_DNA"/>
</dbReference>
<evidence type="ECO:0000256" key="1">
    <source>
        <dbReference type="SAM" id="Phobius"/>
    </source>
</evidence>